<evidence type="ECO:0000313" key="7">
    <source>
        <dbReference type="EMBL" id="BBB25243.1"/>
    </source>
</evidence>
<evidence type="ECO:0000256" key="3">
    <source>
        <dbReference type="ARBA" id="ARBA00022801"/>
    </source>
</evidence>
<comment type="similarity">
    <text evidence="2 5">Belongs to the Ap4A hydrolase family.</text>
</comment>
<dbReference type="InterPro" id="IPR004617">
    <property type="entry name" value="ApaH"/>
</dbReference>
<dbReference type="RefSeq" id="WP_019622903.1">
    <property type="nucleotide sequence ID" value="NZ_AP014545.1"/>
</dbReference>
<dbReference type="NCBIfam" id="TIGR00668">
    <property type="entry name" value="apaH"/>
    <property type="match status" value="1"/>
</dbReference>
<dbReference type="PANTHER" id="PTHR40942">
    <property type="match status" value="1"/>
</dbReference>
<accession>A0A7R6PKM5</accession>
<keyword evidence="3 5" id="KW-0378">Hydrolase</keyword>
<name>A0A7R6PKM5_9GAMM</name>
<dbReference type="PIRSF" id="PIRSF000903">
    <property type="entry name" value="B5n-ttraPtase_sm"/>
    <property type="match status" value="1"/>
</dbReference>
<dbReference type="AlphaFoldDB" id="A0A7R6PKM5"/>
<dbReference type="KEGG" id="ajp:AMJAP_0644"/>
<dbReference type="InterPro" id="IPR004843">
    <property type="entry name" value="Calcineurin-like_PHP"/>
</dbReference>
<dbReference type="Gene3D" id="3.60.21.10">
    <property type="match status" value="1"/>
</dbReference>
<evidence type="ECO:0000256" key="5">
    <source>
        <dbReference type="HAMAP-Rule" id="MF_00199"/>
    </source>
</evidence>
<evidence type="ECO:0000313" key="8">
    <source>
        <dbReference type="Proteomes" id="UP000595663"/>
    </source>
</evidence>
<gene>
    <name evidence="5 7" type="primary">apaH</name>
    <name evidence="7" type="ORF">AMJAP_0644</name>
</gene>
<dbReference type="OrthoDB" id="9807890at2"/>
<protein>
    <recommendedName>
        <fullName evidence="5">Bis(5'-nucleosyl)-tetraphosphatase, symmetrical</fullName>
        <ecNumber evidence="5">3.6.1.41</ecNumber>
    </recommendedName>
    <alternativeName>
        <fullName evidence="5">Ap4A hydrolase</fullName>
    </alternativeName>
    <alternativeName>
        <fullName evidence="5">Diadenosine 5',5'''-P1,P4-tetraphosphate pyrophosphohydrolase</fullName>
    </alternativeName>
    <alternativeName>
        <fullName evidence="5">Diadenosine tetraphosphatase</fullName>
    </alternativeName>
</protein>
<dbReference type="Pfam" id="PF00149">
    <property type="entry name" value="Metallophos"/>
    <property type="match status" value="1"/>
</dbReference>
<dbReference type="EC" id="3.6.1.41" evidence="5"/>
<dbReference type="PANTHER" id="PTHR40942:SF4">
    <property type="entry name" value="CYTOCHROME C5"/>
    <property type="match status" value="1"/>
</dbReference>
<evidence type="ECO:0000259" key="6">
    <source>
        <dbReference type="Pfam" id="PF00149"/>
    </source>
</evidence>
<evidence type="ECO:0000256" key="1">
    <source>
        <dbReference type="ARBA" id="ARBA00003413"/>
    </source>
</evidence>
<comment type="catalytic activity">
    <reaction evidence="4 5">
        <text>P(1),P(4)-bis(5'-adenosyl) tetraphosphate + H2O = 2 ADP + 2 H(+)</text>
        <dbReference type="Rhea" id="RHEA:24252"/>
        <dbReference type="ChEBI" id="CHEBI:15377"/>
        <dbReference type="ChEBI" id="CHEBI:15378"/>
        <dbReference type="ChEBI" id="CHEBI:58141"/>
        <dbReference type="ChEBI" id="CHEBI:456216"/>
        <dbReference type="EC" id="3.6.1.41"/>
    </reaction>
</comment>
<proteinExistence type="inferred from homology"/>
<dbReference type="NCBIfam" id="NF001204">
    <property type="entry name" value="PRK00166.1"/>
    <property type="match status" value="1"/>
</dbReference>
<keyword evidence="8" id="KW-1185">Reference proteome</keyword>
<dbReference type="EMBL" id="AP014545">
    <property type="protein sequence ID" value="BBB25243.1"/>
    <property type="molecule type" value="Genomic_DNA"/>
</dbReference>
<comment type="function">
    <text evidence="1 5">Hydrolyzes diadenosine 5',5'''-P1,P4-tetraphosphate to yield ADP.</text>
</comment>
<dbReference type="InterPro" id="IPR029052">
    <property type="entry name" value="Metallo-depent_PP-like"/>
</dbReference>
<dbReference type="GO" id="GO:0008803">
    <property type="term" value="F:bis(5'-nucleosyl)-tetraphosphatase (symmetrical) activity"/>
    <property type="evidence" value="ECO:0007669"/>
    <property type="project" value="UniProtKB-UniRule"/>
</dbReference>
<sequence length="273" mass="31141">MATYAIGDIQGCYDELQALLEKVDFSDNDRLWLAGDLVNRGPKSLETLRFLYSLGDQVTIVLGNHDLHMLAVYYGVIKTKRSDTFSDILTAPDAPKLINWLRFQPLLATDEKLGFTMVHAGIPPQWSLKKAHRRAREVETVLQGTLAKEFFRHMYGNQPTSWSGELEGWDRLRTITNYFTRMRFCDSEGKMEFSAKGTLASQPAGFMPWFNHKSKAIRKNHLIFGHWAALEGKVDKANIYALDTGCVWGNKLTALRLDDKELFSVKSKKRYGN</sequence>
<feature type="domain" description="Calcineurin-like phosphoesterase" evidence="6">
    <location>
        <begin position="4"/>
        <end position="172"/>
    </location>
</feature>
<dbReference type="HAMAP" id="MF_00199">
    <property type="entry name" value="ApaH"/>
    <property type="match status" value="1"/>
</dbReference>
<dbReference type="CDD" id="cd07422">
    <property type="entry name" value="MPP_ApaH"/>
    <property type="match status" value="1"/>
</dbReference>
<evidence type="ECO:0000256" key="4">
    <source>
        <dbReference type="ARBA" id="ARBA00049417"/>
    </source>
</evidence>
<dbReference type="Proteomes" id="UP000595663">
    <property type="component" value="Chromosome"/>
</dbReference>
<dbReference type="SUPFAM" id="SSF56300">
    <property type="entry name" value="Metallo-dependent phosphatases"/>
    <property type="match status" value="1"/>
</dbReference>
<organism evidence="7 8">
    <name type="scientific">Amphritea japonica ATCC BAA-1530</name>
    <dbReference type="NCBI Taxonomy" id="1278309"/>
    <lineage>
        <taxon>Bacteria</taxon>
        <taxon>Pseudomonadati</taxon>
        <taxon>Pseudomonadota</taxon>
        <taxon>Gammaproteobacteria</taxon>
        <taxon>Oceanospirillales</taxon>
        <taxon>Oceanospirillaceae</taxon>
        <taxon>Amphritea</taxon>
    </lineage>
</organism>
<evidence type="ECO:0000256" key="2">
    <source>
        <dbReference type="ARBA" id="ARBA00005419"/>
    </source>
</evidence>
<reference evidence="7 8" key="1">
    <citation type="journal article" date="2008" name="Int. J. Syst. Evol. Microbiol.">
        <title>Amphritea japonica sp. nov. and Amphritea balenae sp. nov., isolated from the sediment adjacent to sperm whale carcasses off Kagoshima, Japan.</title>
        <authorList>
            <person name="Miyazaki M."/>
            <person name="Nogi Y."/>
            <person name="Fujiwara Y."/>
            <person name="Kawato M."/>
            <person name="Nagahama T."/>
            <person name="Kubokawa K."/>
            <person name="Horikoshi K."/>
        </authorList>
    </citation>
    <scope>NUCLEOTIDE SEQUENCE [LARGE SCALE GENOMIC DNA]</scope>
    <source>
        <strain evidence="7 8">ATCC BAA-1530</strain>
    </source>
</reference>